<keyword evidence="10" id="KW-0119">Carbohydrate metabolism</keyword>
<evidence type="ECO:0000256" key="14">
    <source>
        <dbReference type="PIRSR" id="PIRSR005096-3"/>
    </source>
</evidence>
<evidence type="ECO:0000256" key="12">
    <source>
        <dbReference type="ARBA" id="ARBA00033373"/>
    </source>
</evidence>
<comment type="catalytic activity">
    <reaction evidence="1">
        <text>alpha-D-glucose = beta-D-glucose</text>
        <dbReference type="Rhea" id="RHEA:10264"/>
        <dbReference type="ChEBI" id="CHEBI:15903"/>
        <dbReference type="ChEBI" id="CHEBI:17925"/>
        <dbReference type="EC" id="5.1.3.3"/>
    </reaction>
</comment>
<dbReference type="Proteomes" id="UP000309872">
    <property type="component" value="Unassembled WGS sequence"/>
</dbReference>
<gene>
    <name evidence="15" type="ORF">FAZ19_16975</name>
</gene>
<reference evidence="15 16" key="1">
    <citation type="submission" date="2019-04" db="EMBL/GenBank/DDBJ databases">
        <title>Sphingobacterium olei sp. nov., isolated from oil-contaminated soil.</title>
        <authorList>
            <person name="Liu B."/>
        </authorList>
    </citation>
    <scope>NUCLEOTIDE SEQUENCE [LARGE SCALE GENOMIC DNA]</scope>
    <source>
        <strain evidence="15 16">Y3L14</strain>
    </source>
</reference>
<evidence type="ECO:0000256" key="13">
    <source>
        <dbReference type="PIRSR" id="PIRSR005096-1"/>
    </source>
</evidence>
<dbReference type="PROSITE" id="PS00545">
    <property type="entry name" value="ALDOSE_1_EPIMERASE"/>
    <property type="match status" value="1"/>
</dbReference>
<evidence type="ECO:0000256" key="9">
    <source>
        <dbReference type="ARBA" id="ARBA00023235"/>
    </source>
</evidence>
<dbReference type="PANTHER" id="PTHR10091:SF0">
    <property type="entry name" value="GALACTOSE MUTAROTASE"/>
    <property type="match status" value="1"/>
</dbReference>
<feature type="active site" description="Proton acceptor" evidence="13">
    <location>
        <position position="282"/>
    </location>
</feature>
<evidence type="ECO:0000256" key="1">
    <source>
        <dbReference type="ARBA" id="ARBA00001614"/>
    </source>
</evidence>
<dbReference type="GO" id="GO:0004034">
    <property type="term" value="F:aldose 1-epimerase activity"/>
    <property type="evidence" value="ECO:0007669"/>
    <property type="project" value="UniProtKB-EC"/>
</dbReference>
<dbReference type="EMBL" id="SUKA01000005">
    <property type="protein sequence ID" value="TJY63951.1"/>
    <property type="molecule type" value="Genomic_DNA"/>
</dbReference>
<name>A0A4U0GXN2_9SPHI</name>
<dbReference type="PIRSF" id="PIRSF005096">
    <property type="entry name" value="GALM"/>
    <property type="match status" value="1"/>
</dbReference>
<comment type="caution">
    <text evidence="15">The sequence shown here is derived from an EMBL/GenBank/DDBJ whole genome shotgun (WGS) entry which is preliminary data.</text>
</comment>
<comment type="similarity">
    <text evidence="4">Belongs to the aldose epimerase family.</text>
</comment>
<dbReference type="PANTHER" id="PTHR10091">
    <property type="entry name" value="ALDOSE-1-EPIMERASE"/>
    <property type="match status" value="1"/>
</dbReference>
<dbReference type="CDD" id="cd09019">
    <property type="entry name" value="galactose_mutarotase_like"/>
    <property type="match status" value="1"/>
</dbReference>
<dbReference type="EC" id="5.1.3.3" evidence="6"/>
<dbReference type="GO" id="GO:0033499">
    <property type="term" value="P:galactose catabolic process via UDP-galactose, Leloir pathway"/>
    <property type="evidence" value="ECO:0007669"/>
    <property type="project" value="TreeGrafter"/>
</dbReference>
<organism evidence="15 16">
    <name type="scientific">Sphingobacterium alkalisoli</name>
    <dbReference type="NCBI Taxonomy" id="1874115"/>
    <lineage>
        <taxon>Bacteria</taxon>
        <taxon>Pseudomonadati</taxon>
        <taxon>Bacteroidota</taxon>
        <taxon>Sphingobacteriia</taxon>
        <taxon>Sphingobacteriales</taxon>
        <taxon>Sphingobacteriaceae</taxon>
        <taxon>Sphingobacterium</taxon>
    </lineage>
</organism>
<dbReference type="GO" id="GO:0030246">
    <property type="term" value="F:carbohydrate binding"/>
    <property type="evidence" value="ECO:0007669"/>
    <property type="project" value="InterPro"/>
</dbReference>
<dbReference type="Pfam" id="PF01263">
    <property type="entry name" value="Aldose_epim"/>
    <property type="match status" value="1"/>
</dbReference>
<dbReference type="RefSeq" id="WP_136821942.1">
    <property type="nucleotide sequence ID" value="NZ_BMJX01000005.1"/>
</dbReference>
<feature type="binding site" evidence="14">
    <location>
        <begin position="163"/>
        <end position="165"/>
    </location>
    <ligand>
        <name>beta-D-galactose</name>
        <dbReference type="ChEBI" id="CHEBI:27667"/>
    </ligand>
</feature>
<accession>A0A4U0GXN2</accession>
<dbReference type="InterPro" id="IPR015443">
    <property type="entry name" value="Aldose_1-epimerase"/>
</dbReference>
<dbReference type="UniPathway" id="UPA00242"/>
<feature type="binding site" evidence="14">
    <location>
        <begin position="64"/>
        <end position="65"/>
    </location>
    <ligand>
        <name>beta-D-galactose</name>
        <dbReference type="ChEBI" id="CHEBI:27667"/>
    </ligand>
</feature>
<evidence type="ECO:0000256" key="5">
    <source>
        <dbReference type="ARBA" id="ARBA00011245"/>
    </source>
</evidence>
<evidence type="ECO:0000256" key="8">
    <source>
        <dbReference type="ARBA" id="ARBA00022837"/>
    </source>
</evidence>
<keyword evidence="8" id="KW-0106">Calcium</keyword>
<dbReference type="SUPFAM" id="SSF74650">
    <property type="entry name" value="Galactose mutarotase-like"/>
    <property type="match status" value="1"/>
</dbReference>
<dbReference type="GO" id="GO:0005737">
    <property type="term" value="C:cytoplasm"/>
    <property type="evidence" value="ECO:0007669"/>
    <property type="project" value="TreeGrafter"/>
</dbReference>
<evidence type="ECO:0000313" key="15">
    <source>
        <dbReference type="EMBL" id="TJY63951.1"/>
    </source>
</evidence>
<dbReference type="InterPro" id="IPR011013">
    <property type="entry name" value="Gal_mutarotase_sf_dom"/>
</dbReference>
<dbReference type="InterPro" id="IPR014718">
    <property type="entry name" value="GH-type_carb-bd"/>
</dbReference>
<keyword evidence="9" id="KW-0413">Isomerase</keyword>
<evidence type="ECO:0000313" key="16">
    <source>
        <dbReference type="Proteomes" id="UP000309872"/>
    </source>
</evidence>
<evidence type="ECO:0000256" key="7">
    <source>
        <dbReference type="ARBA" id="ARBA00014165"/>
    </source>
</evidence>
<dbReference type="AlphaFoldDB" id="A0A4U0GXN2"/>
<dbReference type="InterPro" id="IPR008183">
    <property type="entry name" value="Aldose_1/G6P_1-epimerase"/>
</dbReference>
<protein>
    <recommendedName>
        <fullName evidence="7">Aldose 1-epimerase</fullName>
        <ecNumber evidence="6">5.1.3.3</ecNumber>
    </recommendedName>
    <alternativeName>
        <fullName evidence="12">Galactose mutarotase</fullName>
    </alternativeName>
    <alternativeName>
        <fullName evidence="11">Type-1 mutarotase</fullName>
    </alternativeName>
</protein>
<comment type="cofactor">
    <cofactor evidence="2">
        <name>Ca(2+)</name>
        <dbReference type="ChEBI" id="CHEBI:29108"/>
    </cofactor>
</comment>
<evidence type="ECO:0000256" key="4">
    <source>
        <dbReference type="ARBA" id="ARBA00006206"/>
    </source>
</evidence>
<proteinExistence type="inferred from homology"/>
<comment type="subunit">
    <text evidence="5">Monomer.</text>
</comment>
<evidence type="ECO:0000256" key="10">
    <source>
        <dbReference type="ARBA" id="ARBA00023277"/>
    </source>
</evidence>
<evidence type="ECO:0000256" key="3">
    <source>
        <dbReference type="ARBA" id="ARBA00005028"/>
    </source>
</evidence>
<evidence type="ECO:0000256" key="6">
    <source>
        <dbReference type="ARBA" id="ARBA00013185"/>
    </source>
</evidence>
<dbReference type="NCBIfam" id="NF008277">
    <property type="entry name" value="PRK11055.1"/>
    <property type="match status" value="1"/>
</dbReference>
<feature type="active site" description="Proton donor" evidence="13">
    <location>
        <position position="163"/>
    </location>
</feature>
<dbReference type="OrthoDB" id="9779408at2"/>
<dbReference type="InterPro" id="IPR018052">
    <property type="entry name" value="Ald1_epimerase_CS"/>
</dbReference>
<evidence type="ECO:0000256" key="11">
    <source>
        <dbReference type="ARBA" id="ARBA00032300"/>
    </source>
</evidence>
<dbReference type="Gene3D" id="2.70.98.10">
    <property type="match status" value="1"/>
</dbReference>
<comment type="pathway">
    <text evidence="3">Carbohydrate metabolism; hexose metabolism.</text>
</comment>
<keyword evidence="16" id="KW-1185">Reference proteome</keyword>
<evidence type="ECO:0000256" key="2">
    <source>
        <dbReference type="ARBA" id="ARBA00001913"/>
    </source>
</evidence>
<sequence>MKRFVIKNKQNMSVEILDWGCRIIAIRVPDRLGELINTVLSYSDINDYKHDPNYLGCTVGRYANRIENGNFKLQETDVQLSINESEAKNHLHGGFIGFDKKYWTLVNLTESVVEMKITSPDGEEGYPGALTVSVKYELFETNTLSIKYTATSDQTTIVNLTNHSYFNLSGNKRLIDNHEIKVNASYYTPMGSKHVPIAPFKKRVENSIFDLRNFQPVRKVKQTICNVNYVIEPTKQINAMSTILDTDTNRQVTISSDYPGLQVYFGNYLSGKLRPFQGLCCEPHYSPNSPNIEAYPSVVLHPGEEYKHTIHYHFENF</sequence>
<dbReference type="GO" id="GO:0006006">
    <property type="term" value="P:glucose metabolic process"/>
    <property type="evidence" value="ECO:0007669"/>
    <property type="project" value="TreeGrafter"/>
</dbReference>
<dbReference type="InterPro" id="IPR047215">
    <property type="entry name" value="Galactose_mutarotase-like"/>
</dbReference>